<keyword evidence="4 8" id="KW-0812">Transmembrane</keyword>
<name>A0A0D1Y1J7_9PEZI</name>
<dbReference type="InParanoid" id="A0A0D1Y1J7"/>
<evidence type="ECO:0000256" key="3">
    <source>
        <dbReference type="ARBA" id="ARBA00022679"/>
    </source>
</evidence>
<dbReference type="Gene3D" id="3.90.550.10">
    <property type="entry name" value="Spore Coat Polysaccharide Biosynthesis Protein SpsA, Chain A"/>
    <property type="match status" value="1"/>
</dbReference>
<dbReference type="GO" id="GO:0016020">
    <property type="term" value="C:membrane"/>
    <property type="evidence" value="ECO:0007669"/>
    <property type="project" value="UniProtKB-SubCell"/>
</dbReference>
<protein>
    <recommendedName>
        <fullName evidence="11">Glycosyltransferase 2-like domain-containing protein</fullName>
    </recommendedName>
</protein>
<dbReference type="InterPro" id="IPR052427">
    <property type="entry name" value="Glycosyltrans_GT2/GT47"/>
</dbReference>
<evidence type="ECO:0000256" key="6">
    <source>
        <dbReference type="ARBA" id="ARBA00023136"/>
    </source>
</evidence>
<dbReference type="SUPFAM" id="SSF53448">
    <property type="entry name" value="Nucleotide-diphospho-sugar transferases"/>
    <property type="match status" value="1"/>
</dbReference>
<evidence type="ECO:0000256" key="8">
    <source>
        <dbReference type="SAM" id="Phobius"/>
    </source>
</evidence>
<keyword evidence="5 8" id="KW-1133">Transmembrane helix</keyword>
<comment type="subcellular location">
    <subcellularLocation>
        <location evidence="1">Membrane</location>
    </subcellularLocation>
</comment>
<dbReference type="GO" id="GO:0016757">
    <property type="term" value="F:glycosyltransferase activity"/>
    <property type="evidence" value="ECO:0007669"/>
    <property type="project" value="UniProtKB-KW"/>
</dbReference>
<dbReference type="AlphaFoldDB" id="A0A0D1Y1J7"/>
<dbReference type="CDD" id="cd06434">
    <property type="entry name" value="GT2_HAS"/>
    <property type="match status" value="1"/>
</dbReference>
<keyword evidence="2" id="KW-0328">Glycosyltransferase</keyword>
<dbReference type="EMBL" id="KN847530">
    <property type="protein sequence ID" value="KIW08941.1"/>
    <property type="molecule type" value="Genomic_DNA"/>
</dbReference>
<keyword evidence="7" id="KW-0325">Glycoprotein</keyword>
<keyword evidence="3" id="KW-0808">Transferase</keyword>
<dbReference type="RefSeq" id="XP_016218810.1">
    <property type="nucleotide sequence ID" value="XM_016353657.1"/>
</dbReference>
<sequence>MAQIYLISLLVLVFLKYFRLIVNCIAYWCYKPVPLSDEPRFTPNDVTVVIPSLDGDNDELRETVRSVLTNDPHKVILVTIDANLEKAESAFLKMSEKIEIHSIPKANKRRQLCKALPLVTTEITILADDDVSWPPNLLPWMLAPFEDEKMGGVGTNQRLRREKNPNIWNFLGAAYLIRRNWDCTACEFMDGGLPCLSGRTVAYRTDIINDPEFIYSFTHETWRSCQLNADDDNFLTRWMVNHGWKTWIQHHRDCEVQTTLENNSKYLLQCLRWARSNWRSNLKSLFVEGTVWRRHPWSTFAVFQTTLTSWSLPYDASMLWLFWQVTSTMQHDTQRIVRILFLFWVVLICRVVKYMGHFARYPEDLKYIMLIPLFGYFHSCSIKLYAMLTMHVTTWGSREGADVDDAWRLIHLPGYSPSGSDRRKPNVVNEIDEHYLEELEEQRLLLPKYDDDA</sequence>
<evidence type="ECO:0008006" key="11">
    <source>
        <dbReference type="Google" id="ProtNLM"/>
    </source>
</evidence>
<dbReference type="GeneID" id="27308830"/>
<gene>
    <name evidence="9" type="ORF">PV09_00857</name>
</gene>
<dbReference type="PANTHER" id="PTHR47844:SF1">
    <property type="entry name" value="EXOSTOSIN-LIKE 2"/>
    <property type="match status" value="1"/>
</dbReference>
<evidence type="ECO:0000256" key="7">
    <source>
        <dbReference type="ARBA" id="ARBA00023180"/>
    </source>
</evidence>
<dbReference type="Pfam" id="PF13641">
    <property type="entry name" value="Glyco_tranf_2_3"/>
    <property type="match status" value="1"/>
</dbReference>
<feature type="transmembrane region" description="Helical" evidence="8">
    <location>
        <begin position="367"/>
        <end position="388"/>
    </location>
</feature>
<proteinExistence type="predicted"/>
<dbReference type="InterPro" id="IPR029044">
    <property type="entry name" value="Nucleotide-diphossugar_trans"/>
</dbReference>
<evidence type="ECO:0000256" key="5">
    <source>
        <dbReference type="ARBA" id="ARBA00022989"/>
    </source>
</evidence>
<dbReference type="VEuPathDB" id="FungiDB:PV09_00857"/>
<keyword evidence="10" id="KW-1185">Reference proteome</keyword>
<dbReference type="STRING" id="253628.A0A0D1Y1J7"/>
<evidence type="ECO:0000313" key="10">
    <source>
        <dbReference type="Proteomes" id="UP000053259"/>
    </source>
</evidence>
<evidence type="ECO:0000256" key="1">
    <source>
        <dbReference type="ARBA" id="ARBA00004370"/>
    </source>
</evidence>
<dbReference type="PANTHER" id="PTHR47844">
    <property type="entry name" value="SYNTHASE CPS1, PUTATIVE (AFU_ORTHOLOGUE AFUA_7G02500)-RELATED"/>
    <property type="match status" value="1"/>
</dbReference>
<evidence type="ECO:0000256" key="4">
    <source>
        <dbReference type="ARBA" id="ARBA00022692"/>
    </source>
</evidence>
<dbReference type="Proteomes" id="UP000053259">
    <property type="component" value="Unassembled WGS sequence"/>
</dbReference>
<reference evidence="9 10" key="1">
    <citation type="submission" date="2015-01" db="EMBL/GenBank/DDBJ databases">
        <title>The Genome Sequence of Ochroconis gallopava CBS43764.</title>
        <authorList>
            <consortium name="The Broad Institute Genomics Platform"/>
            <person name="Cuomo C."/>
            <person name="de Hoog S."/>
            <person name="Gorbushina A."/>
            <person name="Stielow B."/>
            <person name="Teixiera M."/>
            <person name="Abouelleil A."/>
            <person name="Chapman S.B."/>
            <person name="Priest M."/>
            <person name="Young S.K."/>
            <person name="Wortman J."/>
            <person name="Nusbaum C."/>
            <person name="Birren B."/>
        </authorList>
    </citation>
    <scope>NUCLEOTIDE SEQUENCE [LARGE SCALE GENOMIC DNA]</scope>
    <source>
        <strain evidence="9 10">CBS 43764</strain>
    </source>
</reference>
<dbReference type="OrthoDB" id="3828420at2759"/>
<keyword evidence="6 8" id="KW-0472">Membrane</keyword>
<accession>A0A0D1Y1J7</accession>
<feature type="transmembrane region" description="Helical" evidence="8">
    <location>
        <begin position="336"/>
        <end position="355"/>
    </location>
</feature>
<feature type="transmembrane region" description="Helical" evidence="8">
    <location>
        <begin position="6"/>
        <end position="30"/>
    </location>
</feature>
<organism evidence="9 10">
    <name type="scientific">Verruconis gallopava</name>
    <dbReference type="NCBI Taxonomy" id="253628"/>
    <lineage>
        <taxon>Eukaryota</taxon>
        <taxon>Fungi</taxon>
        <taxon>Dikarya</taxon>
        <taxon>Ascomycota</taxon>
        <taxon>Pezizomycotina</taxon>
        <taxon>Dothideomycetes</taxon>
        <taxon>Pleosporomycetidae</taxon>
        <taxon>Venturiales</taxon>
        <taxon>Sympoventuriaceae</taxon>
        <taxon>Verruconis</taxon>
    </lineage>
</organism>
<evidence type="ECO:0000313" key="9">
    <source>
        <dbReference type="EMBL" id="KIW08941.1"/>
    </source>
</evidence>
<evidence type="ECO:0000256" key="2">
    <source>
        <dbReference type="ARBA" id="ARBA00022676"/>
    </source>
</evidence>